<dbReference type="Pfam" id="PF01968">
    <property type="entry name" value="Hydantoinase_A"/>
    <property type="match status" value="1"/>
</dbReference>
<proteinExistence type="predicted"/>
<evidence type="ECO:0000259" key="1">
    <source>
        <dbReference type="Pfam" id="PF01968"/>
    </source>
</evidence>
<evidence type="ECO:0000313" key="3">
    <source>
        <dbReference type="EMBL" id="TDD42661.1"/>
    </source>
</evidence>
<reference evidence="3 4" key="1">
    <citation type="submission" date="2019-03" db="EMBL/GenBank/DDBJ databases">
        <title>Draft genome sequences of novel Actinobacteria.</title>
        <authorList>
            <person name="Sahin N."/>
            <person name="Ay H."/>
            <person name="Saygin H."/>
        </authorList>
    </citation>
    <scope>NUCLEOTIDE SEQUENCE [LARGE SCALE GENOMIC DNA]</scope>
    <source>
        <strain evidence="3 4">CH32</strain>
    </source>
</reference>
<dbReference type="InterPro" id="IPR008040">
    <property type="entry name" value="Hydant_A_N"/>
</dbReference>
<evidence type="ECO:0000259" key="2">
    <source>
        <dbReference type="Pfam" id="PF05378"/>
    </source>
</evidence>
<dbReference type="AlphaFoldDB" id="A0A4R4YDA4"/>
<keyword evidence="4" id="KW-1185">Reference proteome</keyword>
<organism evidence="3 4">
    <name type="scientific">Nonomuraea terrae</name>
    <dbReference type="NCBI Taxonomy" id="2530383"/>
    <lineage>
        <taxon>Bacteria</taxon>
        <taxon>Bacillati</taxon>
        <taxon>Actinomycetota</taxon>
        <taxon>Actinomycetes</taxon>
        <taxon>Streptosporangiales</taxon>
        <taxon>Streptosporangiaceae</taxon>
        <taxon>Nonomuraea</taxon>
    </lineage>
</organism>
<dbReference type="GO" id="GO:0016787">
    <property type="term" value="F:hydrolase activity"/>
    <property type="evidence" value="ECO:0007669"/>
    <property type="project" value="InterPro"/>
</dbReference>
<dbReference type="InterPro" id="IPR045079">
    <property type="entry name" value="Oxoprolinase-like"/>
</dbReference>
<sequence length="528" mass="54062">MTDLRLGIDVGGTNTDAVVLDGEGRVIAKAKRPTTPDVTGGLRAALDAVLTELERTDAHGEEDVRVRIGRVMLGTTHATNAILERRGLGRVAVLRLGAPATTSVPPLGDWPAGLRAAVSAGEAIVPGGHYVDGREIAPLGLDAIRRFLDGVKADAVAVTGVFSPASDEHERRVEELVRAEYGVPVSVSREIGSLGLLERENATVLNAALYGVAAHVTDALATALAERGLGARPYLAQNDGTLMTLEHAARLPVSTIGSGPANSLRGAAYLSGVDDAIVVDVGGTSTDLGVLVGGFPRESAAAVEIGGVLTNFRMPDILAIALGGGTVARANGIGPDSVGYRIAQEALVFGGSTPTLTDAATAAGRIPHDAEGWRERLRDALSDANARTIAGALESALARADEMIADAVDRMALGRADRPLVVVGGGAFVLPARIPGASRVIRPEHAEVANAVGAAIALASGRVDTILPAGENRTDAIERAKEEARARAVAAGADPTGVEVVDLLEVPLSYLSEPAVRVHVKAAGPLAG</sequence>
<accession>A0A4R4YDA4</accession>
<dbReference type="OrthoDB" id="9768323at2"/>
<dbReference type="PANTHER" id="PTHR11365">
    <property type="entry name" value="5-OXOPROLINASE RELATED"/>
    <property type="match status" value="1"/>
</dbReference>
<dbReference type="Proteomes" id="UP000295302">
    <property type="component" value="Unassembled WGS sequence"/>
</dbReference>
<protein>
    <submittedName>
        <fullName evidence="3">Hydantoinase/oxoprolinase family protein</fullName>
    </submittedName>
</protein>
<dbReference type="PANTHER" id="PTHR11365:SF10">
    <property type="entry name" value="HYDANTOINASE_OXOPROLINASE"/>
    <property type="match status" value="1"/>
</dbReference>
<feature type="domain" description="Hydantoinase A/oxoprolinase" evidence="1">
    <location>
        <begin position="199"/>
        <end position="458"/>
    </location>
</feature>
<dbReference type="SUPFAM" id="SSF53067">
    <property type="entry name" value="Actin-like ATPase domain"/>
    <property type="match status" value="2"/>
</dbReference>
<gene>
    <name evidence="3" type="ORF">E1286_30130</name>
</gene>
<name>A0A4R4YDA4_9ACTN</name>
<dbReference type="Pfam" id="PF05378">
    <property type="entry name" value="Hydant_A_N"/>
    <property type="match status" value="1"/>
</dbReference>
<dbReference type="InterPro" id="IPR043129">
    <property type="entry name" value="ATPase_NBD"/>
</dbReference>
<dbReference type="RefSeq" id="WP_132617893.1">
    <property type="nucleotide sequence ID" value="NZ_SMKQ01000122.1"/>
</dbReference>
<evidence type="ECO:0000313" key="4">
    <source>
        <dbReference type="Proteomes" id="UP000295302"/>
    </source>
</evidence>
<dbReference type="Gene3D" id="3.30.420.40">
    <property type="match status" value="1"/>
</dbReference>
<dbReference type="InterPro" id="IPR002821">
    <property type="entry name" value="Hydantoinase_A"/>
</dbReference>
<feature type="domain" description="Hydantoinase/oxoprolinase N-terminal" evidence="2">
    <location>
        <begin position="5"/>
        <end position="180"/>
    </location>
</feature>
<dbReference type="EMBL" id="SMKQ01000122">
    <property type="protein sequence ID" value="TDD42661.1"/>
    <property type="molecule type" value="Genomic_DNA"/>
</dbReference>
<comment type="caution">
    <text evidence="3">The sequence shown here is derived from an EMBL/GenBank/DDBJ whole genome shotgun (WGS) entry which is preliminary data.</text>
</comment>